<dbReference type="AlphaFoldDB" id="A0A2T1N8X2"/>
<reference evidence="1 2" key="1">
    <citation type="submission" date="2018-03" db="EMBL/GenBank/DDBJ databases">
        <title>Mesoflavibacter sp. HG37 and Mesoflavibacter sp. HG96 sp.nov., two marine bacteria isolated from seawater of Western Pacific Ocean.</title>
        <authorList>
            <person name="Cheng H."/>
            <person name="Wu Y.-H."/>
            <person name="Guo L.-L."/>
            <person name="Xu X.-W."/>
        </authorList>
    </citation>
    <scope>NUCLEOTIDE SEQUENCE [LARGE SCALE GENOMIC DNA]</scope>
    <source>
        <strain evidence="1 2">KCTC 32269</strain>
    </source>
</reference>
<dbReference type="Proteomes" id="UP000238426">
    <property type="component" value="Unassembled WGS sequence"/>
</dbReference>
<dbReference type="PROSITE" id="PS51257">
    <property type="entry name" value="PROKAR_LIPOPROTEIN"/>
    <property type="match status" value="1"/>
</dbReference>
<dbReference type="EMBL" id="PXOQ01000009">
    <property type="protein sequence ID" value="PSG88309.1"/>
    <property type="molecule type" value="Genomic_DNA"/>
</dbReference>
<gene>
    <name evidence="1" type="ORF">C7H52_08375</name>
</gene>
<keyword evidence="2" id="KW-1185">Reference proteome</keyword>
<evidence type="ECO:0000313" key="2">
    <source>
        <dbReference type="Proteomes" id="UP000238426"/>
    </source>
</evidence>
<evidence type="ECO:0008006" key="3">
    <source>
        <dbReference type="Google" id="ProtNLM"/>
    </source>
</evidence>
<accession>A0A2T1N8X2</accession>
<dbReference type="RefSeq" id="WP_106463448.1">
    <property type="nucleotide sequence ID" value="NZ_PXOQ01000009.1"/>
</dbReference>
<name>A0A2T1N8X2_9FLAO</name>
<organism evidence="1 2">
    <name type="scientific">Aurantibacter aestuarii</name>
    <dbReference type="NCBI Taxonomy" id="1266046"/>
    <lineage>
        <taxon>Bacteria</taxon>
        <taxon>Pseudomonadati</taxon>
        <taxon>Bacteroidota</taxon>
        <taxon>Flavobacteriia</taxon>
        <taxon>Flavobacteriales</taxon>
        <taxon>Flavobacteriaceae</taxon>
        <taxon>Aurantibacter</taxon>
    </lineage>
</organism>
<evidence type="ECO:0000313" key="1">
    <source>
        <dbReference type="EMBL" id="PSG88309.1"/>
    </source>
</evidence>
<sequence length="223" mass="26387">MLEINKYNICVLLLLIFGCGKEAKKLEIIDNTFRNDSLADKPVIQKENLLELVNPFADSLIKYKDDEYIKYITQTDFEGVFFKIYDLVEFDNKFVKFYKNSSQNLEKAKWLLASDLPELNEQVICFSMSYLSLEEKLEFIDYVFGLFKEGKVSDYSLFSSISSVPIEKKPILYIEYRNPLVINKLTEISKYEDTDEYIKRYINKILNGKLYKLGVKNNWNWDR</sequence>
<comment type="caution">
    <text evidence="1">The sequence shown here is derived from an EMBL/GenBank/DDBJ whole genome shotgun (WGS) entry which is preliminary data.</text>
</comment>
<proteinExistence type="predicted"/>
<protein>
    <recommendedName>
        <fullName evidence="3">Lipoprotein</fullName>
    </recommendedName>
</protein>